<sequence length="197" mass="22056">METPTTDANNRSPEGSGLPPIMDAAYCFESAFSALLCSTSSSHYERIEEAQALFRVWAGSLGVSAEFHASLDYRVRDSETARLLCLSQLEALQDALSRLSEIQSAGGFHSHATIASKLPRSSGLRIQIPKDVRSVQIQNLIDRLYRLAKEIRRPSSLSHASRAEHYAPLDEFGNNVIKEFERFITKLINIRLSRNIY</sequence>
<proteinExistence type="predicted"/>
<dbReference type="AlphaFoldDB" id="A0A9P4U8A1"/>
<dbReference type="Proteomes" id="UP000799764">
    <property type="component" value="Unassembled WGS sequence"/>
</dbReference>
<protein>
    <submittedName>
        <fullName evidence="1">Uncharacterized protein</fullName>
    </submittedName>
</protein>
<accession>A0A9P4U8A1</accession>
<organism evidence="1 2">
    <name type="scientific">Karstenula rhodostoma CBS 690.94</name>
    <dbReference type="NCBI Taxonomy" id="1392251"/>
    <lineage>
        <taxon>Eukaryota</taxon>
        <taxon>Fungi</taxon>
        <taxon>Dikarya</taxon>
        <taxon>Ascomycota</taxon>
        <taxon>Pezizomycotina</taxon>
        <taxon>Dothideomycetes</taxon>
        <taxon>Pleosporomycetidae</taxon>
        <taxon>Pleosporales</taxon>
        <taxon>Massarineae</taxon>
        <taxon>Didymosphaeriaceae</taxon>
        <taxon>Karstenula</taxon>
    </lineage>
</organism>
<evidence type="ECO:0000313" key="1">
    <source>
        <dbReference type="EMBL" id="KAF2440661.1"/>
    </source>
</evidence>
<keyword evidence="2" id="KW-1185">Reference proteome</keyword>
<gene>
    <name evidence="1" type="ORF">P171DRAFT_489357</name>
</gene>
<name>A0A9P4U8A1_9PLEO</name>
<dbReference type="EMBL" id="MU001507">
    <property type="protein sequence ID" value="KAF2440661.1"/>
    <property type="molecule type" value="Genomic_DNA"/>
</dbReference>
<comment type="caution">
    <text evidence="1">The sequence shown here is derived from an EMBL/GenBank/DDBJ whole genome shotgun (WGS) entry which is preliminary data.</text>
</comment>
<dbReference type="OrthoDB" id="6161812at2759"/>
<reference evidence="1" key="1">
    <citation type="journal article" date="2020" name="Stud. Mycol.">
        <title>101 Dothideomycetes genomes: a test case for predicting lifestyles and emergence of pathogens.</title>
        <authorList>
            <person name="Haridas S."/>
            <person name="Albert R."/>
            <person name="Binder M."/>
            <person name="Bloem J."/>
            <person name="Labutti K."/>
            <person name="Salamov A."/>
            <person name="Andreopoulos B."/>
            <person name="Baker S."/>
            <person name="Barry K."/>
            <person name="Bills G."/>
            <person name="Bluhm B."/>
            <person name="Cannon C."/>
            <person name="Castanera R."/>
            <person name="Culley D."/>
            <person name="Daum C."/>
            <person name="Ezra D."/>
            <person name="Gonzalez J."/>
            <person name="Henrissat B."/>
            <person name="Kuo A."/>
            <person name="Liang C."/>
            <person name="Lipzen A."/>
            <person name="Lutzoni F."/>
            <person name="Magnuson J."/>
            <person name="Mondo S."/>
            <person name="Nolan M."/>
            <person name="Ohm R."/>
            <person name="Pangilinan J."/>
            <person name="Park H.-J."/>
            <person name="Ramirez L."/>
            <person name="Alfaro M."/>
            <person name="Sun H."/>
            <person name="Tritt A."/>
            <person name="Yoshinaga Y."/>
            <person name="Zwiers L.-H."/>
            <person name="Turgeon B."/>
            <person name="Goodwin S."/>
            <person name="Spatafora J."/>
            <person name="Crous P."/>
            <person name="Grigoriev I."/>
        </authorList>
    </citation>
    <scope>NUCLEOTIDE SEQUENCE</scope>
    <source>
        <strain evidence="1">CBS 690.94</strain>
    </source>
</reference>
<evidence type="ECO:0000313" key="2">
    <source>
        <dbReference type="Proteomes" id="UP000799764"/>
    </source>
</evidence>